<feature type="binding site" evidence="2">
    <location>
        <position position="320"/>
    </location>
    <ligand>
        <name>FAD</name>
        <dbReference type="ChEBI" id="CHEBI:57692"/>
    </ligand>
</feature>
<dbReference type="SUPFAM" id="SSF54373">
    <property type="entry name" value="FAD-linked reductases, C-terminal domain"/>
    <property type="match status" value="1"/>
</dbReference>
<dbReference type="InterPro" id="IPR012132">
    <property type="entry name" value="GMC_OxRdtase"/>
</dbReference>
<evidence type="ECO:0000256" key="1">
    <source>
        <dbReference type="ARBA" id="ARBA00010790"/>
    </source>
</evidence>
<evidence type="ECO:0000313" key="6">
    <source>
        <dbReference type="EMBL" id="OBT92725.1"/>
    </source>
</evidence>
<keyword evidence="2" id="KW-0285">Flavoprotein</keyword>
<comment type="cofactor">
    <cofactor evidence="2">
        <name>FAD</name>
        <dbReference type="ChEBI" id="CHEBI:57692"/>
    </cofactor>
</comment>
<feature type="binding site" evidence="2">
    <location>
        <begin position="155"/>
        <end position="158"/>
    </location>
    <ligand>
        <name>FAD</name>
        <dbReference type="ChEBI" id="CHEBI:57692"/>
    </ligand>
</feature>
<dbReference type="GeneID" id="28843094"/>
<evidence type="ECO:0000313" key="7">
    <source>
        <dbReference type="Proteomes" id="UP000091956"/>
    </source>
</evidence>
<feature type="domain" description="Glucose-methanol-choline oxidoreductase N-terminal" evidence="4">
    <location>
        <begin position="305"/>
        <end position="414"/>
    </location>
</feature>
<dbReference type="EMBL" id="KV460263">
    <property type="protein sequence ID" value="OBT92725.1"/>
    <property type="molecule type" value="Genomic_DNA"/>
</dbReference>
<dbReference type="Pfam" id="PF05199">
    <property type="entry name" value="GMC_oxred_C"/>
    <property type="match status" value="1"/>
</dbReference>
<comment type="similarity">
    <text evidence="1">Belongs to the GMC oxidoreductase family.</text>
</comment>
<reference evidence="7" key="2">
    <citation type="journal article" date="2018" name="Nat. Commun.">
        <title>Extreme sensitivity to ultraviolet light in the fungal pathogen causing white-nose syndrome of bats.</title>
        <authorList>
            <person name="Palmer J.M."/>
            <person name="Drees K.P."/>
            <person name="Foster J.T."/>
            <person name="Lindner D.L."/>
        </authorList>
    </citation>
    <scope>NUCLEOTIDE SEQUENCE [LARGE SCALE GENOMIC DNA]</scope>
    <source>
        <strain evidence="7">UAMH 10579</strain>
    </source>
</reference>
<dbReference type="InterPro" id="IPR007867">
    <property type="entry name" value="GMC_OxRtase_C"/>
</dbReference>
<dbReference type="Gene3D" id="3.30.560.10">
    <property type="entry name" value="Glucose Oxidase, domain 3"/>
    <property type="match status" value="1"/>
</dbReference>
<gene>
    <name evidence="6" type="ORF">VE01_09708</name>
</gene>
<feature type="chain" id="PRO_5008608454" description="Glucose-methanol-choline oxidoreductase N-terminal domain-containing protein" evidence="3">
    <location>
        <begin position="20"/>
        <end position="689"/>
    </location>
</feature>
<proteinExistence type="inferred from homology"/>
<protein>
    <recommendedName>
        <fullName evidence="8">Glucose-methanol-choline oxidoreductase N-terminal domain-containing protein</fullName>
    </recommendedName>
</protein>
<dbReference type="GO" id="GO:0050660">
    <property type="term" value="F:flavin adenine dinucleotide binding"/>
    <property type="evidence" value="ECO:0007669"/>
    <property type="project" value="InterPro"/>
</dbReference>
<name>A0A1B8GA51_9PEZI</name>
<dbReference type="Gene3D" id="3.50.50.60">
    <property type="entry name" value="FAD/NAD(P)-binding domain"/>
    <property type="match status" value="1"/>
</dbReference>
<dbReference type="GO" id="GO:0016614">
    <property type="term" value="F:oxidoreductase activity, acting on CH-OH group of donors"/>
    <property type="evidence" value="ECO:0007669"/>
    <property type="project" value="InterPro"/>
</dbReference>
<feature type="signal peptide" evidence="3">
    <location>
        <begin position="1"/>
        <end position="19"/>
    </location>
</feature>
<accession>A0A1B8GA51</accession>
<evidence type="ECO:0000256" key="3">
    <source>
        <dbReference type="SAM" id="SignalP"/>
    </source>
</evidence>
<keyword evidence="3" id="KW-0732">Signal</keyword>
<keyword evidence="7" id="KW-1185">Reference proteome</keyword>
<dbReference type="STRING" id="342668.A0A1B8GA51"/>
<dbReference type="InterPro" id="IPR000172">
    <property type="entry name" value="GMC_OxRdtase_N"/>
</dbReference>
<dbReference type="Proteomes" id="UP000091956">
    <property type="component" value="Unassembled WGS sequence"/>
</dbReference>
<evidence type="ECO:0000256" key="2">
    <source>
        <dbReference type="PIRSR" id="PIRSR000137-2"/>
    </source>
</evidence>
<evidence type="ECO:0000259" key="4">
    <source>
        <dbReference type="Pfam" id="PF00732"/>
    </source>
</evidence>
<sequence>MLVLRTISFFAIAASLVASVPTTSDKSEKRDASAADLGSYEYIVVGSGAGGGTLAARLAVNGAKVLLLEAGDDQGESVQESIPAFFAAASEYEPMSWDFFVRHYPDDAREKLNSKATYETPSGETYVGTSPPEGSTFKGIWYPRAATLGGCAAHNALVTVYPHQEDWSHIQGLTGDASWSPANMRKYWKRLEDNQYLANASAIQKAGHGFDGWLGVSQAADELLMQDPKLTAIYSAVNAVTLGTKQKTIKTQSDLAKIFPIDMNTDYLGRDSIDGVYRLPIAAKDSIRSSPRDFLLATANAVNADGSKKYALEIKLNTFVTKIRFSNDTTPVAIGVDFLDGASQYSADPRASSATAGTPGSVDATREVILSAGVFNTPQILKLSGIGPADELQSFGIDVVADLPGVGTNLQDHYEISTVVKYDTDFKFLEGCTFLSTADDACYAKYTTGSNVAGGKGTYGTNLIPVAAIRKSTVANGQRDTFLFGGPIKFWGYFQGYTAAALADHQHFSWLSLKAHEHNKAGTVTLRSTNPLDMPSINFNYFDAGTAGAEDLDLQPQVEGIAWMRKLYKNIAAPNNDFTEVIPGPDVTTDEEVKEFIKNESWGHHASSTVKIGEASDPMAVLDGNFRVRGVKGLRVVDASVFPQVPGFFPVASVYMIGEKAADVILADAASSTAGLSIDLDLDVSVVVG</sequence>
<organism evidence="6 7">
    <name type="scientific">Pseudogymnoascus verrucosus</name>
    <dbReference type="NCBI Taxonomy" id="342668"/>
    <lineage>
        <taxon>Eukaryota</taxon>
        <taxon>Fungi</taxon>
        <taxon>Dikarya</taxon>
        <taxon>Ascomycota</taxon>
        <taxon>Pezizomycotina</taxon>
        <taxon>Leotiomycetes</taxon>
        <taxon>Thelebolales</taxon>
        <taxon>Thelebolaceae</taxon>
        <taxon>Pseudogymnoascus</taxon>
    </lineage>
</organism>
<dbReference type="AlphaFoldDB" id="A0A1B8GA51"/>
<dbReference type="PANTHER" id="PTHR11552">
    <property type="entry name" value="GLUCOSE-METHANOL-CHOLINE GMC OXIDOREDUCTASE"/>
    <property type="match status" value="1"/>
</dbReference>
<dbReference type="RefSeq" id="XP_018126458.1">
    <property type="nucleotide sequence ID" value="XM_018279120.2"/>
</dbReference>
<keyword evidence="2" id="KW-0274">FAD</keyword>
<dbReference type="InterPro" id="IPR036188">
    <property type="entry name" value="FAD/NAD-bd_sf"/>
</dbReference>
<evidence type="ECO:0000259" key="5">
    <source>
        <dbReference type="Pfam" id="PF05199"/>
    </source>
</evidence>
<feature type="domain" description="Glucose-methanol-choline oxidoreductase C-terminal" evidence="5">
    <location>
        <begin position="520"/>
        <end position="658"/>
    </location>
</feature>
<dbReference type="PANTHER" id="PTHR11552:SF213">
    <property type="entry name" value="DEHYDROGENASE, PUTATIVE-RELATED"/>
    <property type="match status" value="1"/>
</dbReference>
<dbReference type="PIRSF" id="PIRSF000137">
    <property type="entry name" value="Alcohol_oxidase"/>
    <property type="match status" value="1"/>
</dbReference>
<reference evidence="6 7" key="1">
    <citation type="submission" date="2016-03" db="EMBL/GenBank/DDBJ databases">
        <title>Comparative genomics of Pseudogymnoascus destructans, the fungus causing white-nose syndrome of bats.</title>
        <authorList>
            <person name="Palmer J.M."/>
            <person name="Drees K.P."/>
            <person name="Foster J.T."/>
            <person name="Lindner D.L."/>
        </authorList>
    </citation>
    <scope>NUCLEOTIDE SEQUENCE [LARGE SCALE GENOMIC DNA]</scope>
    <source>
        <strain evidence="6 7">UAMH 10579</strain>
    </source>
</reference>
<dbReference type="SUPFAM" id="SSF51905">
    <property type="entry name" value="FAD/NAD(P)-binding domain"/>
    <property type="match status" value="1"/>
</dbReference>
<dbReference type="OrthoDB" id="269227at2759"/>
<evidence type="ECO:0008006" key="8">
    <source>
        <dbReference type="Google" id="ProtNLM"/>
    </source>
</evidence>
<dbReference type="Pfam" id="PF00732">
    <property type="entry name" value="GMC_oxred_N"/>
    <property type="match status" value="1"/>
</dbReference>